<feature type="chain" id="PRO_5043350958" description="SMP-30/Gluconolactonase/LRE-like region domain-containing protein" evidence="2">
    <location>
        <begin position="20"/>
        <end position="332"/>
    </location>
</feature>
<feature type="signal peptide" evidence="2">
    <location>
        <begin position="1"/>
        <end position="19"/>
    </location>
</feature>
<sequence>MFPLSSLVLLLTATWVAIATDISTRLLYESPSGLFLEGIAVRSSGQLLLTSVVSPTLYTLDPTSSNPTLDEVYTFPNATSLNGIVEYAPDTFALVVSSLSTTEVATPLDSIVIYSISFPSTSSNQPIITPAARIPSSTMTNGISAHPADPSLILAADSHLGVAWEVNTLTGAVCIALHDAALEPGLTAPWPGLGINGLRAHTSASNLFLYFAHSRASPWPKVDGVFGVYDDFVFDEEGRAWVTLSSGAVQMFAPSIQNEKEWVQQTVAGDPKGGGILDGATACAFGRDTKTLYVTTSKGRVVVIDTAAEISKSNDSNQKVEGRSAKPSRDEF</sequence>
<evidence type="ECO:0000313" key="3">
    <source>
        <dbReference type="EMBL" id="KAK7039932.1"/>
    </source>
</evidence>
<evidence type="ECO:0000313" key="4">
    <source>
        <dbReference type="Proteomes" id="UP001362999"/>
    </source>
</evidence>
<accession>A0AAW0CNN4</accession>
<dbReference type="AlphaFoldDB" id="A0AAW0CNN4"/>
<evidence type="ECO:0008006" key="5">
    <source>
        <dbReference type="Google" id="ProtNLM"/>
    </source>
</evidence>
<feature type="region of interest" description="Disordered" evidence="1">
    <location>
        <begin position="312"/>
        <end position="332"/>
    </location>
</feature>
<gene>
    <name evidence="3" type="ORF">R3P38DRAFT_3181756</name>
</gene>
<dbReference type="Gene3D" id="2.120.10.30">
    <property type="entry name" value="TolB, C-terminal domain"/>
    <property type="match status" value="1"/>
</dbReference>
<dbReference type="PANTHER" id="PTHR42060">
    <property type="entry name" value="NHL REPEAT-CONTAINING PROTEIN-RELATED"/>
    <property type="match status" value="1"/>
</dbReference>
<feature type="compositionally biased region" description="Basic and acidic residues" evidence="1">
    <location>
        <begin position="318"/>
        <end position="332"/>
    </location>
</feature>
<protein>
    <recommendedName>
        <fullName evidence="5">SMP-30/Gluconolactonase/LRE-like region domain-containing protein</fullName>
    </recommendedName>
</protein>
<proteinExistence type="predicted"/>
<organism evidence="3 4">
    <name type="scientific">Favolaschia claudopus</name>
    <dbReference type="NCBI Taxonomy" id="2862362"/>
    <lineage>
        <taxon>Eukaryota</taxon>
        <taxon>Fungi</taxon>
        <taxon>Dikarya</taxon>
        <taxon>Basidiomycota</taxon>
        <taxon>Agaricomycotina</taxon>
        <taxon>Agaricomycetes</taxon>
        <taxon>Agaricomycetidae</taxon>
        <taxon>Agaricales</taxon>
        <taxon>Marasmiineae</taxon>
        <taxon>Mycenaceae</taxon>
        <taxon>Favolaschia</taxon>
    </lineage>
</organism>
<dbReference type="InterPro" id="IPR011042">
    <property type="entry name" value="6-blade_b-propeller_TolB-like"/>
</dbReference>
<dbReference type="Proteomes" id="UP001362999">
    <property type="component" value="Unassembled WGS sequence"/>
</dbReference>
<reference evidence="3 4" key="1">
    <citation type="journal article" date="2024" name="J Genomics">
        <title>Draft genome sequencing and assembly of Favolaschia claudopus CIRM-BRFM 2984 isolated from oak limbs.</title>
        <authorList>
            <person name="Navarro D."/>
            <person name="Drula E."/>
            <person name="Chaduli D."/>
            <person name="Cazenave R."/>
            <person name="Ahrendt S."/>
            <person name="Wang J."/>
            <person name="Lipzen A."/>
            <person name="Daum C."/>
            <person name="Barry K."/>
            <person name="Grigoriev I.V."/>
            <person name="Favel A."/>
            <person name="Rosso M.N."/>
            <person name="Martin F."/>
        </authorList>
    </citation>
    <scope>NUCLEOTIDE SEQUENCE [LARGE SCALE GENOMIC DNA]</scope>
    <source>
        <strain evidence="3 4">CIRM-BRFM 2984</strain>
    </source>
</reference>
<comment type="caution">
    <text evidence="3">The sequence shown here is derived from an EMBL/GenBank/DDBJ whole genome shotgun (WGS) entry which is preliminary data.</text>
</comment>
<keyword evidence="2" id="KW-0732">Signal</keyword>
<name>A0AAW0CNN4_9AGAR</name>
<dbReference type="SUPFAM" id="SSF63829">
    <property type="entry name" value="Calcium-dependent phosphotriesterase"/>
    <property type="match status" value="1"/>
</dbReference>
<dbReference type="EMBL" id="JAWWNJ010000016">
    <property type="protein sequence ID" value="KAK7039932.1"/>
    <property type="molecule type" value="Genomic_DNA"/>
</dbReference>
<keyword evidence="4" id="KW-1185">Reference proteome</keyword>
<dbReference type="InterPro" id="IPR052998">
    <property type="entry name" value="Hetero-Diels-Alderase-like"/>
</dbReference>
<evidence type="ECO:0000256" key="2">
    <source>
        <dbReference type="SAM" id="SignalP"/>
    </source>
</evidence>
<evidence type="ECO:0000256" key="1">
    <source>
        <dbReference type="SAM" id="MobiDB-lite"/>
    </source>
</evidence>
<dbReference type="PANTHER" id="PTHR42060:SF1">
    <property type="entry name" value="NHL REPEAT-CONTAINING PROTEIN"/>
    <property type="match status" value="1"/>
</dbReference>